<sequence length="139" mass="15484">MRWMILAAALSMAVSTTSQAAPIYKWVDAQGVTHFDAQPPAGQQVEEINVQKPPPAPAASTASEPDPQQQEIDAKVRKQVRAQEAKMADNCEVLRTNLAQLQNNPRVREQTEGGTKRLTDDERKARVAETQRTIDEYCR</sequence>
<feature type="signal peptide" evidence="2">
    <location>
        <begin position="1"/>
        <end position="20"/>
    </location>
</feature>
<dbReference type="EMBL" id="CP076668">
    <property type="protein sequence ID" value="QWU83965.1"/>
    <property type="molecule type" value="Genomic_DNA"/>
</dbReference>
<evidence type="ECO:0000313" key="5">
    <source>
        <dbReference type="Proteomes" id="UP000683401"/>
    </source>
</evidence>
<evidence type="ECO:0000256" key="2">
    <source>
        <dbReference type="SAM" id="SignalP"/>
    </source>
</evidence>
<feature type="domain" description="DUF4124" evidence="3">
    <location>
        <begin position="11"/>
        <end position="62"/>
    </location>
</feature>
<gene>
    <name evidence="4" type="ORF">KQP88_04020</name>
</gene>
<dbReference type="InterPro" id="IPR025392">
    <property type="entry name" value="DUF4124"/>
</dbReference>
<organism evidence="4 5">
    <name type="scientific">Pseudomonas lijiangensis</name>
    <dbReference type="NCBI Taxonomy" id="2995658"/>
    <lineage>
        <taxon>Bacteria</taxon>
        <taxon>Pseudomonadati</taxon>
        <taxon>Pseudomonadota</taxon>
        <taxon>Gammaproteobacteria</taxon>
        <taxon>Pseudomonadales</taxon>
        <taxon>Pseudomonadaceae</taxon>
        <taxon>Pseudomonas</taxon>
    </lineage>
</organism>
<feature type="region of interest" description="Disordered" evidence="1">
    <location>
        <begin position="35"/>
        <end position="75"/>
    </location>
</feature>
<feature type="compositionally biased region" description="Low complexity" evidence="1">
    <location>
        <begin position="58"/>
        <end position="67"/>
    </location>
</feature>
<keyword evidence="2" id="KW-0732">Signal</keyword>
<dbReference type="RefSeq" id="WP_200994732.1">
    <property type="nucleotide sequence ID" value="NZ_CP076668.1"/>
</dbReference>
<feature type="chain" id="PRO_5045344607" evidence="2">
    <location>
        <begin position="21"/>
        <end position="139"/>
    </location>
</feature>
<protein>
    <submittedName>
        <fullName evidence="4">DUF4124 domain-containing protein</fullName>
    </submittedName>
</protein>
<dbReference type="Pfam" id="PF13511">
    <property type="entry name" value="DUF4124"/>
    <property type="match status" value="1"/>
</dbReference>
<keyword evidence="5" id="KW-1185">Reference proteome</keyword>
<dbReference type="Proteomes" id="UP000683401">
    <property type="component" value="Chromosome"/>
</dbReference>
<accession>A0ABX8HUD9</accession>
<evidence type="ECO:0000256" key="1">
    <source>
        <dbReference type="SAM" id="MobiDB-lite"/>
    </source>
</evidence>
<feature type="compositionally biased region" description="Basic and acidic residues" evidence="1">
    <location>
        <begin position="106"/>
        <end position="139"/>
    </location>
</feature>
<evidence type="ECO:0000259" key="3">
    <source>
        <dbReference type="Pfam" id="PF13511"/>
    </source>
</evidence>
<feature type="region of interest" description="Disordered" evidence="1">
    <location>
        <begin position="102"/>
        <end position="139"/>
    </location>
</feature>
<reference evidence="5" key="1">
    <citation type="submission" date="2021-06" db="EMBL/GenBank/DDBJ databases">
        <title>Identification of Pseudomonas cichorii causing bacterial leaf black spot of flue-cured tobacco, a new disease in China.</title>
        <authorList>
            <person name="Lu C.-H."/>
        </authorList>
    </citation>
    <scope>NUCLEOTIDE SEQUENCE [LARGE SCALE GENOMIC DNA]</scope>
    <source>
        <strain evidence="5">LJ2</strain>
    </source>
</reference>
<name>A0ABX8HUD9_9PSED</name>
<proteinExistence type="predicted"/>
<evidence type="ECO:0000313" key="4">
    <source>
        <dbReference type="EMBL" id="QWU83965.1"/>
    </source>
</evidence>